<evidence type="ECO:0000313" key="2">
    <source>
        <dbReference type="EMBL" id="CAD7234927.1"/>
    </source>
</evidence>
<feature type="compositionally biased region" description="Basic and acidic residues" evidence="1">
    <location>
        <begin position="278"/>
        <end position="298"/>
    </location>
</feature>
<feature type="region of interest" description="Disordered" evidence="1">
    <location>
        <begin position="205"/>
        <end position="309"/>
    </location>
</feature>
<feature type="compositionally biased region" description="Basic and acidic residues" evidence="1">
    <location>
        <begin position="222"/>
        <end position="234"/>
    </location>
</feature>
<dbReference type="EMBL" id="OB670481">
    <property type="protein sequence ID" value="CAD7234927.1"/>
    <property type="molecule type" value="Genomic_DNA"/>
</dbReference>
<feature type="compositionally biased region" description="Basic and acidic residues" evidence="1">
    <location>
        <begin position="185"/>
        <end position="195"/>
    </location>
</feature>
<accession>A0A7R8WUV8</accession>
<proteinExistence type="predicted"/>
<dbReference type="AlphaFoldDB" id="A0A7R8WUV8"/>
<protein>
    <submittedName>
        <fullName evidence="2">Uncharacterized protein</fullName>
    </submittedName>
</protein>
<name>A0A7R8WUV8_9CRUS</name>
<gene>
    <name evidence="2" type="ORF">CTOB1V02_LOCUS12743</name>
</gene>
<dbReference type="OrthoDB" id="8122776at2759"/>
<organism evidence="2">
    <name type="scientific">Cyprideis torosa</name>
    <dbReference type="NCBI Taxonomy" id="163714"/>
    <lineage>
        <taxon>Eukaryota</taxon>
        <taxon>Metazoa</taxon>
        <taxon>Ecdysozoa</taxon>
        <taxon>Arthropoda</taxon>
        <taxon>Crustacea</taxon>
        <taxon>Oligostraca</taxon>
        <taxon>Ostracoda</taxon>
        <taxon>Podocopa</taxon>
        <taxon>Podocopida</taxon>
        <taxon>Cytherocopina</taxon>
        <taxon>Cytheroidea</taxon>
        <taxon>Cytherideidae</taxon>
        <taxon>Cyprideis</taxon>
    </lineage>
</organism>
<evidence type="ECO:0000256" key="1">
    <source>
        <dbReference type="SAM" id="MobiDB-lite"/>
    </source>
</evidence>
<reference evidence="2" key="1">
    <citation type="submission" date="2020-11" db="EMBL/GenBank/DDBJ databases">
        <authorList>
            <person name="Tran Van P."/>
        </authorList>
    </citation>
    <scope>NUCLEOTIDE SEQUENCE</scope>
</reference>
<sequence length="309" mass="34869">MNATCLSLRNWPAVGSKEADVPKDEAEILSTVRRRVADINPLRDEPARKKPVCSGISHDSRMPTAVGFRLSHALTQPHNRGLASWFGNFGERCNNVSHSKMVGRISLLLLCLSILAEADHDVHRRPPPTRKRRLLRTSPVPALLGGYIGPSTAIYIPQESRRSIRKHIGNVENKHYESPLVYQGPHEDSPKYDGPIKETILHKQDYGPPKQEYGPPPTKYEPPAEKYGPPKEEYGSPPTEYEPPAEKYGPPKEEYGPQSTEYEPPVEKYGPPSTKYELPVERYGTPEKEYPHPKEEYGPHPTKYEPSIQ</sequence>
<feature type="region of interest" description="Disordered" evidence="1">
    <location>
        <begin position="176"/>
        <end position="195"/>
    </location>
</feature>